<keyword evidence="6" id="KW-0378">Hydrolase</keyword>
<keyword evidence="3" id="KW-0964">Secreted</keyword>
<dbReference type="GO" id="GO:0006685">
    <property type="term" value="P:sphingomyelin catabolic process"/>
    <property type="evidence" value="ECO:0007669"/>
    <property type="project" value="InterPro"/>
</dbReference>
<dbReference type="Pfam" id="PF00149">
    <property type="entry name" value="Metallophos"/>
    <property type="match status" value="1"/>
</dbReference>
<evidence type="ECO:0000256" key="6">
    <source>
        <dbReference type="ARBA" id="ARBA00022801"/>
    </source>
</evidence>
<evidence type="ECO:0000256" key="10">
    <source>
        <dbReference type="PIRSR" id="PIRSR036767-51"/>
    </source>
</evidence>
<dbReference type="FunFam" id="3.60.21.10:FF:000143">
    <property type="entry name" value="Acid sphingomyelinase-like phosphodiesterase"/>
    <property type="match status" value="1"/>
</dbReference>
<dbReference type="SUPFAM" id="SSF56300">
    <property type="entry name" value="Metallo-dependent phosphatases"/>
    <property type="match status" value="1"/>
</dbReference>
<dbReference type="InterPro" id="IPR017064">
    <property type="entry name" value="ASM-like_Pdiesterase_prd"/>
</dbReference>
<evidence type="ECO:0008006" key="16">
    <source>
        <dbReference type="Google" id="ProtNLM"/>
    </source>
</evidence>
<feature type="chain" id="PRO_5043742598" description="Acid sphingomyelinase-like phosphodiesterase" evidence="11">
    <location>
        <begin position="18"/>
        <end position="425"/>
    </location>
</feature>
<organism evidence="14 15">
    <name type="scientific">Pleurodeles waltl</name>
    <name type="common">Iberian ribbed newt</name>
    <dbReference type="NCBI Taxonomy" id="8319"/>
    <lineage>
        <taxon>Eukaryota</taxon>
        <taxon>Metazoa</taxon>
        <taxon>Chordata</taxon>
        <taxon>Craniata</taxon>
        <taxon>Vertebrata</taxon>
        <taxon>Euteleostomi</taxon>
        <taxon>Amphibia</taxon>
        <taxon>Batrachia</taxon>
        <taxon>Caudata</taxon>
        <taxon>Salamandroidea</taxon>
        <taxon>Salamandridae</taxon>
        <taxon>Pleurodelinae</taxon>
        <taxon>Pleurodeles</taxon>
    </lineage>
</organism>
<keyword evidence="9" id="KW-0325">Glycoprotein</keyword>
<dbReference type="AlphaFoldDB" id="A0AAV7UML5"/>
<dbReference type="GO" id="GO:0005615">
    <property type="term" value="C:extracellular space"/>
    <property type="evidence" value="ECO:0007669"/>
    <property type="project" value="InterPro"/>
</dbReference>
<evidence type="ECO:0000259" key="12">
    <source>
        <dbReference type="Pfam" id="PF00149"/>
    </source>
</evidence>
<evidence type="ECO:0000256" key="2">
    <source>
        <dbReference type="ARBA" id="ARBA00008234"/>
    </source>
</evidence>
<feature type="binding site" evidence="10">
    <location>
        <position position="278"/>
    </location>
    <ligand>
        <name>Zn(2+)</name>
        <dbReference type="ChEBI" id="CHEBI:29105"/>
        <label>1</label>
    </ligand>
</feature>
<feature type="domain" description="Calcineurin-like phosphoesterase" evidence="12">
    <location>
        <begin position="21"/>
        <end position="279"/>
    </location>
</feature>
<dbReference type="PIRSF" id="PIRSF036767">
    <property type="entry name" value="ASM-like_PDE"/>
    <property type="match status" value="1"/>
</dbReference>
<evidence type="ECO:0000259" key="13">
    <source>
        <dbReference type="Pfam" id="PF19272"/>
    </source>
</evidence>
<dbReference type="InterPro" id="IPR004843">
    <property type="entry name" value="Calcineurin-like_PHP"/>
</dbReference>
<evidence type="ECO:0000256" key="1">
    <source>
        <dbReference type="ARBA" id="ARBA00004613"/>
    </source>
</evidence>
<dbReference type="Gene3D" id="3.60.21.10">
    <property type="match status" value="1"/>
</dbReference>
<proteinExistence type="inferred from homology"/>
<keyword evidence="5 11" id="KW-0732">Signal</keyword>
<evidence type="ECO:0000256" key="3">
    <source>
        <dbReference type="ARBA" id="ARBA00022525"/>
    </source>
</evidence>
<keyword evidence="7 10" id="KW-0862">Zinc</keyword>
<dbReference type="GO" id="GO:0046872">
    <property type="term" value="F:metal ion binding"/>
    <property type="evidence" value="ECO:0007669"/>
    <property type="project" value="UniProtKB-KW"/>
</dbReference>
<evidence type="ECO:0000256" key="4">
    <source>
        <dbReference type="ARBA" id="ARBA00022723"/>
    </source>
</evidence>
<reference evidence="14" key="1">
    <citation type="journal article" date="2022" name="bioRxiv">
        <title>Sequencing and chromosome-scale assembly of the giantPleurodeles waltlgenome.</title>
        <authorList>
            <person name="Brown T."/>
            <person name="Elewa A."/>
            <person name="Iarovenko S."/>
            <person name="Subramanian E."/>
            <person name="Araus A.J."/>
            <person name="Petzold A."/>
            <person name="Susuki M."/>
            <person name="Suzuki K.-i.T."/>
            <person name="Hayashi T."/>
            <person name="Toyoda A."/>
            <person name="Oliveira C."/>
            <person name="Osipova E."/>
            <person name="Leigh N.D."/>
            <person name="Simon A."/>
            <person name="Yun M.H."/>
        </authorList>
    </citation>
    <scope>NUCLEOTIDE SEQUENCE</scope>
    <source>
        <strain evidence="14">20211129_DDA</strain>
        <tissue evidence="14">Liver</tissue>
    </source>
</reference>
<evidence type="ECO:0000256" key="7">
    <source>
        <dbReference type="ARBA" id="ARBA00022833"/>
    </source>
</evidence>
<protein>
    <recommendedName>
        <fullName evidence="16">Acid sphingomyelinase-like phosphodiesterase</fullName>
    </recommendedName>
</protein>
<keyword evidence="8" id="KW-1015">Disulfide bond</keyword>
<sequence length="425" mass="48255">MELRGFLLLHCWAAVTAAPGHFWHITDLHLDPGYSTSSDPLKVCPSAGDRPVQDAGKWGNYLCDSPWILINSSVYAMKEILPNPDFIIWTGDDTPHVPNERLGETAVLQIVQNLTNLLLEVFPGIQVYPALGNHDFHPKSQLPAQNNTIYRNISEFWQPWLNTESIATLQNCAFYSQQLVDKNFAGRVIVLNTNLYYDSNNQTGSLEDPGGQFAWLEQQLNYAANTGDMVYIVGHVPPGVFEKKRSKPWFRPNFNKRYVEIIQQHSEVIAGQFFGHHHTDSFRMFYNSAGSPVSSMFIAPGITPWKTTLPGVSNGANNPGIRVFDYDRGTLEVKDMVTYYLNLTYSNLEAPRWEKEYRLTEAFQVPDGSVKSMQAVLDKISTNKCYLQKAIVEGAARYHREMLRLHTLQQARAAQRTPHWEPYGL</sequence>
<name>A0AAV7UML5_PLEWA</name>
<evidence type="ECO:0000256" key="5">
    <source>
        <dbReference type="ARBA" id="ARBA00022729"/>
    </source>
</evidence>
<evidence type="ECO:0000256" key="9">
    <source>
        <dbReference type="ARBA" id="ARBA00023180"/>
    </source>
</evidence>
<feature type="signal peptide" evidence="11">
    <location>
        <begin position="1"/>
        <end position="17"/>
    </location>
</feature>
<dbReference type="PANTHER" id="PTHR10340">
    <property type="entry name" value="SPHINGOMYELIN PHOSPHODIESTERASE"/>
    <property type="match status" value="1"/>
</dbReference>
<feature type="domain" description="Sphingomyelin phosphodiesterase C-terminal" evidence="13">
    <location>
        <begin position="291"/>
        <end position="381"/>
    </location>
</feature>
<keyword evidence="4 10" id="KW-0479">Metal-binding</keyword>
<feature type="binding site" evidence="10">
    <location>
        <position position="276"/>
    </location>
    <ligand>
        <name>Zn(2+)</name>
        <dbReference type="ChEBI" id="CHEBI:29105"/>
        <label>2</label>
    </ligand>
</feature>
<feature type="binding site" evidence="10">
    <location>
        <position position="92"/>
    </location>
    <ligand>
        <name>Zn(2+)</name>
        <dbReference type="ChEBI" id="CHEBI:29105"/>
        <label>2</label>
    </ligand>
</feature>
<feature type="binding site" evidence="10">
    <location>
        <position position="235"/>
    </location>
    <ligand>
        <name>Zn(2+)</name>
        <dbReference type="ChEBI" id="CHEBI:29105"/>
        <label>2</label>
    </ligand>
</feature>
<dbReference type="InterPro" id="IPR029052">
    <property type="entry name" value="Metallo-depent_PP-like"/>
</dbReference>
<dbReference type="EMBL" id="JANPWB010000005">
    <property type="protein sequence ID" value="KAJ1188852.1"/>
    <property type="molecule type" value="Genomic_DNA"/>
</dbReference>
<dbReference type="InterPro" id="IPR045473">
    <property type="entry name" value="ASM_C"/>
</dbReference>
<evidence type="ECO:0000256" key="11">
    <source>
        <dbReference type="SAM" id="SignalP"/>
    </source>
</evidence>
<comment type="similarity">
    <text evidence="2">Belongs to the acid sphingomyelinase family.</text>
</comment>
<feature type="binding site" evidence="10">
    <location>
        <position position="29"/>
    </location>
    <ligand>
        <name>Zn(2+)</name>
        <dbReference type="ChEBI" id="CHEBI:29105"/>
        <label>1</label>
    </ligand>
</feature>
<dbReference type="Proteomes" id="UP001066276">
    <property type="component" value="Chromosome 3_1"/>
</dbReference>
<dbReference type="GO" id="GO:0016020">
    <property type="term" value="C:membrane"/>
    <property type="evidence" value="ECO:0007669"/>
    <property type="project" value="GOC"/>
</dbReference>
<dbReference type="PANTHER" id="PTHR10340:SF25">
    <property type="entry name" value="ACID SPHINGOMYELINASE-LIKE PHOSPHODIESTERASE 3B"/>
    <property type="match status" value="1"/>
</dbReference>
<evidence type="ECO:0000256" key="8">
    <source>
        <dbReference type="ARBA" id="ARBA00023157"/>
    </source>
</evidence>
<keyword evidence="15" id="KW-1185">Reference proteome</keyword>
<comment type="subcellular location">
    <subcellularLocation>
        <location evidence="1">Secreted</location>
    </subcellularLocation>
</comment>
<dbReference type="Pfam" id="PF19272">
    <property type="entry name" value="ASMase_C"/>
    <property type="match status" value="1"/>
</dbReference>
<accession>A0AAV7UML5</accession>
<dbReference type="CDD" id="cd00842">
    <property type="entry name" value="MPP_ASMase"/>
    <property type="match status" value="1"/>
</dbReference>
<comment type="caution">
    <text evidence="14">The sequence shown here is derived from an EMBL/GenBank/DDBJ whole genome shotgun (WGS) entry which is preliminary data.</text>
</comment>
<dbReference type="InterPro" id="IPR041805">
    <property type="entry name" value="ASMase/PPN1_MPP"/>
</dbReference>
<evidence type="ECO:0000313" key="14">
    <source>
        <dbReference type="EMBL" id="KAJ1188852.1"/>
    </source>
</evidence>
<feature type="binding site" evidence="10">
    <location>
        <position position="27"/>
    </location>
    <ligand>
        <name>Zn(2+)</name>
        <dbReference type="ChEBI" id="CHEBI:29105"/>
        <label>1</label>
    </ligand>
</feature>
<comment type="cofactor">
    <cofactor evidence="10">
        <name>Zn(2+)</name>
        <dbReference type="ChEBI" id="CHEBI:29105"/>
    </cofactor>
    <text evidence="10">Binds 2 Zn(2+) per subunit.</text>
</comment>
<feature type="binding site" evidence="10">
    <location>
        <position position="92"/>
    </location>
    <ligand>
        <name>Zn(2+)</name>
        <dbReference type="ChEBI" id="CHEBI:29105"/>
        <label>1</label>
    </ligand>
</feature>
<dbReference type="GO" id="GO:0004767">
    <property type="term" value="F:sphingomyelin phosphodiesterase activity"/>
    <property type="evidence" value="ECO:0007669"/>
    <property type="project" value="InterPro"/>
</dbReference>
<evidence type="ECO:0000313" key="15">
    <source>
        <dbReference type="Proteomes" id="UP001066276"/>
    </source>
</evidence>
<gene>
    <name evidence="14" type="ORF">NDU88_005609</name>
</gene>
<feature type="binding site" evidence="10">
    <location>
        <position position="133"/>
    </location>
    <ligand>
        <name>Zn(2+)</name>
        <dbReference type="ChEBI" id="CHEBI:29105"/>
        <label>2</label>
    </ligand>
</feature>